<accession>A0A5J9SLT2</accession>
<keyword evidence="2" id="KW-1185">Reference proteome</keyword>
<feature type="non-terminal residue" evidence="1">
    <location>
        <position position="1"/>
    </location>
</feature>
<dbReference type="Gramene" id="TVT99930">
    <property type="protein sequence ID" value="TVT99930"/>
    <property type="gene ID" value="EJB05_54671"/>
</dbReference>
<name>A0A5J9SLT2_9POAL</name>
<protein>
    <submittedName>
        <fullName evidence="1">Uncharacterized protein</fullName>
    </submittedName>
</protein>
<dbReference type="PANTHER" id="PTHR33074">
    <property type="entry name" value="EXPRESSED PROTEIN-RELATED"/>
    <property type="match status" value="1"/>
</dbReference>
<dbReference type="Proteomes" id="UP000324897">
    <property type="component" value="Unassembled WGS sequence"/>
</dbReference>
<comment type="caution">
    <text evidence="1">The sequence shown here is derived from an EMBL/GenBank/DDBJ whole genome shotgun (WGS) entry which is preliminary data.</text>
</comment>
<dbReference type="PANTHER" id="PTHR33074:SF76">
    <property type="entry name" value="OS11G0569701 PROTEIN"/>
    <property type="match status" value="1"/>
</dbReference>
<evidence type="ECO:0000313" key="2">
    <source>
        <dbReference type="Proteomes" id="UP000324897"/>
    </source>
</evidence>
<gene>
    <name evidence="1" type="ORF">EJB05_54671</name>
</gene>
<dbReference type="EMBL" id="RWGY01000656">
    <property type="protein sequence ID" value="TVT99930.1"/>
    <property type="molecule type" value="Genomic_DNA"/>
</dbReference>
<dbReference type="AlphaFoldDB" id="A0A5J9SLT2"/>
<proteinExistence type="predicted"/>
<sequence length="106" mass="11560">METMARKPSSSGKTAAPADAYPSWVILAPYGTHEKEESYSAADVNTLAAARTTTGHSIRAWLRLVPPPTPSPICVHFPESGKHIHPQVIAAHGDSVLFQIVFEEYY</sequence>
<evidence type="ECO:0000313" key="1">
    <source>
        <dbReference type="EMBL" id="TVT99930.1"/>
    </source>
</evidence>
<reference evidence="1 2" key="1">
    <citation type="journal article" date="2019" name="Sci. Rep.">
        <title>A high-quality genome of Eragrostis curvula grass provides insights into Poaceae evolution and supports new strategies to enhance forage quality.</title>
        <authorList>
            <person name="Carballo J."/>
            <person name="Santos B.A.C.M."/>
            <person name="Zappacosta D."/>
            <person name="Garbus I."/>
            <person name="Selva J.P."/>
            <person name="Gallo C.A."/>
            <person name="Diaz A."/>
            <person name="Albertini E."/>
            <person name="Caccamo M."/>
            <person name="Echenique V."/>
        </authorList>
    </citation>
    <scope>NUCLEOTIDE SEQUENCE [LARGE SCALE GENOMIC DNA]</scope>
    <source>
        <strain evidence="2">cv. Victoria</strain>
        <tissue evidence="1">Leaf</tissue>
    </source>
</reference>
<organism evidence="1 2">
    <name type="scientific">Eragrostis curvula</name>
    <name type="common">weeping love grass</name>
    <dbReference type="NCBI Taxonomy" id="38414"/>
    <lineage>
        <taxon>Eukaryota</taxon>
        <taxon>Viridiplantae</taxon>
        <taxon>Streptophyta</taxon>
        <taxon>Embryophyta</taxon>
        <taxon>Tracheophyta</taxon>
        <taxon>Spermatophyta</taxon>
        <taxon>Magnoliopsida</taxon>
        <taxon>Liliopsida</taxon>
        <taxon>Poales</taxon>
        <taxon>Poaceae</taxon>
        <taxon>PACMAD clade</taxon>
        <taxon>Chloridoideae</taxon>
        <taxon>Eragrostideae</taxon>
        <taxon>Eragrostidinae</taxon>
        <taxon>Eragrostis</taxon>
    </lineage>
</organism>